<dbReference type="EMBL" id="OX597817">
    <property type="protein sequence ID" value="CAI9720908.1"/>
    <property type="molecule type" value="Genomic_DNA"/>
</dbReference>
<evidence type="ECO:0000313" key="2">
    <source>
        <dbReference type="Proteomes" id="UP001162480"/>
    </source>
</evidence>
<organism evidence="1 2">
    <name type="scientific">Octopus vulgaris</name>
    <name type="common">Common octopus</name>
    <dbReference type="NCBI Taxonomy" id="6645"/>
    <lineage>
        <taxon>Eukaryota</taxon>
        <taxon>Metazoa</taxon>
        <taxon>Spiralia</taxon>
        <taxon>Lophotrochozoa</taxon>
        <taxon>Mollusca</taxon>
        <taxon>Cephalopoda</taxon>
        <taxon>Coleoidea</taxon>
        <taxon>Octopodiformes</taxon>
        <taxon>Octopoda</taxon>
        <taxon>Incirrata</taxon>
        <taxon>Octopodidae</taxon>
        <taxon>Octopus</taxon>
    </lineage>
</organism>
<reference evidence="1" key="1">
    <citation type="submission" date="2023-08" db="EMBL/GenBank/DDBJ databases">
        <authorList>
            <person name="Alioto T."/>
            <person name="Alioto T."/>
            <person name="Gomez Garrido J."/>
        </authorList>
    </citation>
    <scope>NUCLEOTIDE SEQUENCE</scope>
</reference>
<accession>A0AA36F349</accession>
<proteinExistence type="predicted"/>
<gene>
    <name evidence="1" type="ORF">OCTVUL_1B007757</name>
</gene>
<dbReference type="AlphaFoldDB" id="A0AA36F349"/>
<sequence>MLTINSLSLIRIVEINLGSQVGLNSEILYWRSTALEEYNFFYSRSTTSYNGGTQPLLEEYDILYKWAFPKVKTLSPCYKLLSTLKCTKVNKQKKKSNKN</sequence>
<dbReference type="Proteomes" id="UP001162480">
    <property type="component" value="Chromosome 4"/>
</dbReference>
<evidence type="ECO:0000313" key="1">
    <source>
        <dbReference type="EMBL" id="CAI9720908.1"/>
    </source>
</evidence>
<protein>
    <submittedName>
        <fullName evidence="1">Uncharacterized protein</fullName>
    </submittedName>
</protein>
<keyword evidence="2" id="KW-1185">Reference proteome</keyword>
<name>A0AA36F349_OCTVU</name>